<dbReference type="EMBL" id="JAUUTY010000003">
    <property type="protein sequence ID" value="KAK1660761.1"/>
    <property type="molecule type" value="Genomic_DNA"/>
</dbReference>
<evidence type="ECO:0000313" key="3">
    <source>
        <dbReference type="Proteomes" id="UP001231189"/>
    </source>
</evidence>
<comment type="caution">
    <text evidence="2">The sequence shown here is derived from an EMBL/GenBank/DDBJ whole genome shotgun (WGS) entry which is preliminary data.</text>
</comment>
<organism evidence="2 3">
    <name type="scientific">Lolium multiflorum</name>
    <name type="common">Italian ryegrass</name>
    <name type="synonym">Lolium perenne subsp. multiflorum</name>
    <dbReference type="NCBI Taxonomy" id="4521"/>
    <lineage>
        <taxon>Eukaryota</taxon>
        <taxon>Viridiplantae</taxon>
        <taxon>Streptophyta</taxon>
        <taxon>Embryophyta</taxon>
        <taxon>Tracheophyta</taxon>
        <taxon>Spermatophyta</taxon>
        <taxon>Magnoliopsida</taxon>
        <taxon>Liliopsida</taxon>
        <taxon>Poales</taxon>
        <taxon>Poaceae</taxon>
        <taxon>BOP clade</taxon>
        <taxon>Pooideae</taxon>
        <taxon>Poodae</taxon>
        <taxon>Poeae</taxon>
        <taxon>Poeae Chloroplast Group 2 (Poeae type)</taxon>
        <taxon>Loliodinae</taxon>
        <taxon>Loliinae</taxon>
        <taxon>Lolium</taxon>
    </lineage>
</organism>
<evidence type="ECO:0000256" key="1">
    <source>
        <dbReference type="SAM" id="MobiDB-lite"/>
    </source>
</evidence>
<protein>
    <submittedName>
        <fullName evidence="2">Uncharacterized protein</fullName>
    </submittedName>
</protein>
<sequence>MELKKRKDDISLLTMSTEGMSPQTRAAHNFFKGQILDNIEAKMAVAEAATVAATLTPEQAPVDTSAIASASTPASASASASATEHAH</sequence>
<reference evidence="2" key="1">
    <citation type="submission" date="2023-07" db="EMBL/GenBank/DDBJ databases">
        <title>A chromosome-level genome assembly of Lolium multiflorum.</title>
        <authorList>
            <person name="Chen Y."/>
            <person name="Copetti D."/>
            <person name="Kolliker R."/>
            <person name="Studer B."/>
        </authorList>
    </citation>
    <scope>NUCLEOTIDE SEQUENCE</scope>
    <source>
        <strain evidence="2">02402/16</strain>
        <tissue evidence="2">Leaf</tissue>
    </source>
</reference>
<gene>
    <name evidence="2" type="ORF">QYE76_048920</name>
</gene>
<keyword evidence="3" id="KW-1185">Reference proteome</keyword>
<feature type="region of interest" description="Disordered" evidence="1">
    <location>
        <begin position="64"/>
        <end position="87"/>
    </location>
</feature>
<dbReference type="AlphaFoldDB" id="A0AAD8WGD0"/>
<proteinExistence type="predicted"/>
<dbReference type="Proteomes" id="UP001231189">
    <property type="component" value="Unassembled WGS sequence"/>
</dbReference>
<accession>A0AAD8WGD0</accession>
<name>A0AAD8WGD0_LOLMU</name>
<evidence type="ECO:0000313" key="2">
    <source>
        <dbReference type="EMBL" id="KAK1660761.1"/>
    </source>
</evidence>